<evidence type="ECO:0000313" key="1">
    <source>
        <dbReference type="EMBL" id="QCY69084.1"/>
    </source>
</evidence>
<gene>
    <name evidence="1" type="ORF">FHG64_06495</name>
</gene>
<dbReference type="InterPro" id="IPR021388">
    <property type="entry name" value="DUF3024"/>
</dbReference>
<dbReference type="KEGG" id="afla:FHG64_06495"/>
<keyword evidence="2" id="KW-1185">Reference proteome</keyword>
<sequence>MAFDQAQLTEIKIEAALFLNNNRPPGDIRHLLDLDFYIKGQSVIIYELRPDLKKANSVIKTEAGKATYVKNTNCWKVYGKDKYLNWERYEPIPAVENLRDFFHLVEEDEKGYFICKLVLY</sequence>
<dbReference type="AlphaFoldDB" id="A0A5B7X0H8"/>
<name>A0A5B7X0H8_9FLAO</name>
<dbReference type="OrthoDB" id="1362002at2"/>
<accession>A0A5B7X0H8</accession>
<protein>
    <submittedName>
        <fullName evidence="1">DUF3024 domain-containing protein</fullName>
    </submittedName>
</protein>
<proteinExistence type="predicted"/>
<organism evidence="1 2">
    <name type="scientific">Antarcticibacterium flavum</name>
    <dbReference type="NCBI Taxonomy" id="2058175"/>
    <lineage>
        <taxon>Bacteria</taxon>
        <taxon>Pseudomonadati</taxon>
        <taxon>Bacteroidota</taxon>
        <taxon>Flavobacteriia</taxon>
        <taxon>Flavobacteriales</taxon>
        <taxon>Flavobacteriaceae</taxon>
        <taxon>Antarcticibacterium</taxon>
    </lineage>
</organism>
<dbReference type="Pfam" id="PF11225">
    <property type="entry name" value="DUF3024"/>
    <property type="match status" value="1"/>
</dbReference>
<dbReference type="RefSeq" id="WP_139065660.1">
    <property type="nucleotide sequence ID" value="NZ_CP040812.1"/>
</dbReference>
<reference evidence="1 2" key="1">
    <citation type="submission" date="2019-06" db="EMBL/GenBank/DDBJ databases">
        <title>Complete genome sequence of Antarcticibacterium flavum KCTC 52984T from an Antarctic marine sediment.</title>
        <authorList>
            <person name="Lee Y.M."/>
            <person name="Shin S.C."/>
        </authorList>
    </citation>
    <scope>NUCLEOTIDE SEQUENCE [LARGE SCALE GENOMIC DNA]</scope>
    <source>
        <strain evidence="1 2">KCTC 52984</strain>
    </source>
</reference>
<dbReference type="EMBL" id="CP040812">
    <property type="protein sequence ID" value="QCY69084.1"/>
    <property type="molecule type" value="Genomic_DNA"/>
</dbReference>
<dbReference type="Proteomes" id="UP000309016">
    <property type="component" value="Chromosome"/>
</dbReference>
<evidence type="ECO:0000313" key="2">
    <source>
        <dbReference type="Proteomes" id="UP000309016"/>
    </source>
</evidence>